<dbReference type="InterPro" id="IPR001737">
    <property type="entry name" value="KsgA/Erm"/>
</dbReference>
<organism evidence="5">
    <name type="scientific">bioreactor metagenome</name>
    <dbReference type="NCBI Taxonomy" id="1076179"/>
    <lineage>
        <taxon>unclassified sequences</taxon>
        <taxon>metagenomes</taxon>
        <taxon>ecological metagenomes</taxon>
    </lineage>
</organism>
<protein>
    <submittedName>
        <fullName evidence="5">Ribosomal RNA small subunit methyltransferase A</fullName>
        <ecNumber evidence="5">2.1.1.-</ecNumber>
    </submittedName>
</protein>
<evidence type="ECO:0000256" key="4">
    <source>
        <dbReference type="ARBA" id="ARBA00022884"/>
    </source>
</evidence>
<dbReference type="GO" id="GO:0008168">
    <property type="term" value="F:methyltransferase activity"/>
    <property type="evidence" value="ECO:0007669"/>
    <property type="project" value="UniProtKB-KW"/>
</dbReference>
<name>A0A645IU01_9ZZZZ</name>
<dbReference type="SUPFAM" id="SSF53335">
    <property type="entry name" value="S-adenosyl-L-methionine-dependent methyltransferases"/>
    <property type="match status" value="1"/>
</dbReference>
<dbReference type="GO" id="GO:0032259">
    <property type="term" value="P:methylation"/>
    <property type="evidence" value="ECO:0007669"/>
    <property type="project" value="UniProtKB-KW"/>
</dbReference>
<keyword evidence="2 5" id="KW-0808">Transferase</keyword>
<dbReference type="GO" id="GO:0003723">
    <property type="term" value="F:RNA binding"/>
    <property type="evidence" value="ECO:0007669"/>
    <property type="project" value="UniProtKB-KW"/>
</dbReference>
<dbReference type="EMBL" id="VSSQ01123089">
    <property type="protein sequence ID" value="MPN54646.1"/>
    <property type="molecule type" value="Genomic_DNA"/>
</dbReference>
<evidence type="ECO:0000256" key="3">
    <source>
        <dbReference type="ARBA" id="ARBA00022691"/>
    </source>
</evidence>
<dbReference type="EC" id="2.1.1.-" evidence="5"/>
<dbReference type="Gene3D" id="1.10.8.100">
    <property type="entry name" value="Ribosomal RNA adenine dimethylase-like, domain 2"/>
    <property type="match status" value="1"/>
</dbReference>
<accession>A0A645IU01</accession>
<proteinExistence type="predicted"/>
<evidence type="ECO:0000313" key="5">
    <source>
        <dbReference type="EMBL" id="MPN54646.1"/>
    </source>
</evidence>
<keyword evidence="3" id="KW-0949">S-adenosyl-L-methionine</keyword>
<keyword evidence="1 5" id="KW-0489">Methyltransferase</keyword>
<keyword evidence="4" id="KW-0694">RNA-binding</keyword>
<dbReference type="PROSITE" id="PS51689">
    <property type="entry name" value="SAM_RNA_A_N6_MT"/>
    <property type="match status" value="1"/>
</dbReference>
<gene>
    <name evidence="5" type="primary">rsmA_46</name>
    <name evidence="5" type="ORF">SDC9_202318</name>
</gene>
<evidence type="ECO:0000256" key="2">
    <source>
        <dbReference type="ARBA" id="ARBA00022679"/>
    </source>
</evidence>
<reference evidence="5" key="1">
    <citation type="submission" date="2019-08" db="EMBL/GenBank/DDBJ databases">
        <authorList>
            <person name="Kucharzyk K."/>
            <person name="Murdoch R.W."/>
            <person name="Higgins S."/>
            <person name="Loffler F."/>
        </authorList>
    </citation>
    <scope>NUCLEOTIDE SEQUENCE</scope>
</reference>
<dbReference type="InterPro" id="IPR029063">
    <property type="entry name" value="SAM-dependent_MTases_sf"/>
</dbReference>
<comment type="caution">
    <text evidence="5">The sequence shown here is derived from an EMBL/GenBank/DDBJ whole genome shotgun (WGS) entry which is preliminary data.</text>
</comment>
<dbReference type="InterPro" id="IPR023165">
    <property type="entry name" value="rRNA_Ade_diMease-like_C"/>
</dbReference>
<evidence type="ECO:0000256" key="1">
    <source>
        <dbReference type="ARBA" id="ARBA00022603"/>
    </source>
</evidence>
<dbReference type="AlphaFoldDB" id="A0A645IU01"/>
<sequence length="74" mass="8260">MRETPPVQVDEKKLFSLIDAAFRMRRKTLVNNLMPVYSLSRSQAEELVQKAGLPAGVRGEALSLEEFAALTNLL</sequence>